<comment type="caution">
    <text evidence="1">The sequence shown here is derived from an EMBL/GenBank/DDBJ whole genome shotgun (WGS) entry which is preliminary data.</text>
</comment>
<sequence length="253" mass="30079">MGEKAGKPQEKTDWELSRIRERLEELSEDKLRKFSAGLMPGTERVLGVRVPALRALAREIARGNYEVYLEESRPLTGEEVSHEELMLQGLVLGAARMDDSRRMRELSWFVPKIHNWAVCDCCCASYKWMAKDRELWYPWLLRWLEGGREYEIRFVAVSLLDHFITEEYIDRILQVFQEIDHPGYYVKMAVAWALSVCYVKFPRQTEELLRRQVLDPFTQNKAIQKARESFRVTKEQKEYLRSLRIEEKKEKQQ</sequence>
<dbReference type="SUPFAM" id="SSF48371">
    <property type="entry name" value="ARM repeat"/>
    <property type="match status" value="1"/>
</dbReference>
<reference evidence="1" key="1">
    <citation type="submission" date="2020-10" db="EMBL/GenBank/DDBJ databases">
        <authorList>
            <person name="Gilroy R."/>
        </authorList>
    </citation>
    <scope>NUCLEOTIDE SEQUENCE</scope>
    <source>
        <strain evidence="1">ChiSxjej1B13-7041</strain>
    </source>
</reference>
<dbReference type="PANTHER" id="PTHR34070:SF1">
    <property type="entry name" value="DNA ALKYLATION REPAIR PROTEIN"/>
    <property type="match status" value="1"/>
</dbReference>
<dbReference type="CDD" id="cd06561">
    <property type="entry name" value="AlkD_like"/>
    <property type="match status" value="1"/>
</dbReference>
<dbReference type="Pfam" id="PF08713">
    <property type="entry name" value="DNA_alkylation"/>
    <property type="match status" value="1"/>
</dbReference>
<dbReference type="InterPro" id="IPR016024">
    <property type="entry name" value="ARM-type_fold"/>
</dbReference>
<evidence type="ECO:0000313" key="2">
    <source>
        <dbReference type="Proteomes" id="UP000886841"/>
    </source>
</evidence>
<name>A0A9D1ELF9_9FIRM</name>
<reference evidence="1" key="2">
    <citation type="journal article" date="2021" name="PeerJ">
        <title>Extensive microbial diversity within the chicken gut microbiome revealed by metagenomics and culture.</title>
        <authorList>
            <person name="Gilroy R."/>
            <person name="Ravi A."/>
            <person name="Getino M."/>
            <person name="Pursley I."/>
            <person name="Horton D.L."/>
            <person name="Alikhan N.F."/>
            <person name="Baker D."/>
            <person name="Gharbi K."/>
            <person name="Hall N."/>
            <person name="Watson M."/>
            <person name="Adriaenssens E.M."/>
            <person name="Foster-Nyarko E."/>
            <person name="Jarju S."/>
            <person name="Secka A."/>
            <person name="Antonio M."/>
            <person name="Oren A."/>
            <person name="Chaudhuri R.R."/>
            <person name="La Ragione R."/>
            <person name="Hildebrand F."/>
            <person name="Pallen M.J."/>
        </authorList>
    </citation>
    <scope>NUCLEOTIDE SEQUENCE</scope>
    <source>
        <strain evidence="1">ChiSxjej1B13-7041</strain>
    </source>
</reference>
<evidence type="ECO:0000313" key="1">
    <source>
        <dbReference type="EMBL" id="HIR94095.1"/>
    </source>
</evidence>
<dbReference type="EMBL" id="DVHU01000106">
    <property type="protein sequence ID" value="HIR94095.1"/>
    <property type="molecule type" value="Genomic_DNA"/>
</dbReference>
<proteinExistence type="predicted"/>
<dbReference type="InterPro" id="IPR014825">
    <property type="entry name" value="DNA_alkylation"/>
</dbReference>
<dbReference type="Gene3D" id="1.25.10.90">
    <property type="match status" value="1"/>
</dbReference>
<dbReference type="Proteomes" id="UP000886841">
    <property type="component" value="Unassembled WGS sequence"/>
</dbReference>
<gene>
    <name evidence="1" type="ORF">IAB98_11820</name>
</gene>
<accession>A0A9D1ELF9</accession>
<organism evidence="1 2">
    <name type="scientific">Candidatus Egerieimonas intestinavium</name>
    <dbReference type="NCBI Taxonomy" id="2840777"/>
    <lineage>
        <taxon>Bacteria</taxon>
        <taxon>Bacillati</taxon>
        <taxon>Bacillota</taxon>
        <taxon>Clostridia</taxon>
        <taxon>Lachnospirales</taxon>
        <taxon>Lachnospiraceae</taxon>
        <taxon>Lachnospiraceae incertae sedis</taxon>
        <taxon>Candidatus Egerieimonas</taxon>
    </lineage>
</organism>
<dbReference type="AlphaFoldDB" id="A0A9D1ELF9"/>
<protein>
    <submittedName>
        <fullName evidence="1">DNA alkylation repair protein</fullName>
    </submittedName>
</protein>
<dbReference type="PANTHER" id="PTHR34070">
    <property type="entry name" value="ARMADILLO-TYPE FOLD"/>
    <property type="match status" value="1"/>
</dbReference>